<dbReference type="AlphaFoldDB" id="A0AA38Z5Q4"/>
<keyword evidence="9" id="KW-0862">Zinc</keyword>
<evidence type="ECO:0000256" key="5">
    <source>
        <dbReference type="ARBA" id="ARBA00022679"/>
    </source>
</evidence>
<dbReference type="GO" id="GO:0061630">
    <property type="term" value="F:ubiquitin protein ligase activity"/>
    <property type="evidence" value="ECO:0007669"/>
    <property type="project" value="UniProtKB-EC"/>
</dbReference>
<feature type="compositionally biased region" description="Acidic residues" evidence="12">
    <location>
        <begin position="55"/>
        <end position="72"/>
    </location>
</feature>
<evidence type="ECO:0000256" key="7">
    <source>
        <dbReference type="ARBA" id="ARBA00022771"/>
    </source>
</evidence>
<keyword evidence="16" id="KW-1185">Reference proteome</keyword>
<evidence type="ECO:0000256" key="3">
    <source>
        <dbReference type="ARBA" id="ARBA00009119"/>
    </source>
</evidence>
<keyword evidence="6" id="KW-0479">Metal-binding</keyword>
<evidence type="ECO:0000313" key="15">
    <source>
        <dbReference type="EMBL" id="KAJ9682760.1"/>
    </source>
</evidence>
<feature type="domain" description="RING-type" evidence="13">
    <location>
        <begin position="114"/>
        <end position="150"/>
    </location>
</feature>
<dbReference type="SUPFAM" id="SSF57850">
    <property type="entry name" value="RING/U-box"/>
    <property type="match status" value="1"/>
</dbReference>
<keyword evidence="8" id="KW-0833">Ubl conjugation pathway</keyword>
<comment type="pathway">
    <text evidence="2">Protein modification; protein ubiquitination.</text>
</comment>
<comment type="caution">
    <text evidence="15">The sequence shown here is derived from an EMBL/GenBank/DDBJ whole genome shotgun (WGS) entry which is preliminary data.</text>
</comment>
<evidence type="ECO:0000256" key="2">
    <source>
        <dbReference type="ARBA" id="ARBA00004906"/>
    </source>
</evidence>
<organism evidence="15 16">
    <name type="scientific">Vitis rotundifolia</name>
    <name type="common">Muscadine grape</name>
    <dbReference type="NCBI Taxonomy" id="103349"/>
    <lineage>
        <taxon>Eukaryota</taxon>
        <taxon>Viridiplantae</taxon>
        <taxon>Streptophyta</taxon>
        <taxon>Embryophyta</taxon>
        <taxon>Tracheophyta</taxon>
        <taxon>Spermatophyta</taxon>
        <taxon>Magnoliopsida</taxon>
        <taxon>eudicotyledons</taxon>
        <taxon>Gunneridae</taxon>
        <taxon>Pentapetalae</taxon>
        <taxon>rosids</taxon>
        <taxon>Vitales</taxon>
        <taxon>Vitaceae</taxon>
        <taxon>Viteae</taxon>
        <taxon>Vitis</taxon>
    </lineage>
</organism>
<dbReference type="InterPro" id="IPR013083">
    <property type="entry name" value="Znf_RING/FYVE/PHD"/>
</dbReference>
<evidence type="ECO:0000256" key="9">
    <source>
        <dbReference type="ARBA" id="ARBA00022833"/>
    </source>
</evidence>
<dbReference type="Gene3D" id="3.30.40.10">
    <property type="entry name" value="Zinc/RING finger domain, C3HC4 (zinc finger)"/>
    <property type="match status" value="1"/>
</dbReference>
<evidence type="ECO:0000259" key="14">
    <source>
        <dbReference type="PROSITE" id="PS51081"/>
    </source>
</evidence>
<evidence type="ECO:0000256" key="4">
    <source>
        <dbReference type="ARBA" id="ARBA00012483"/>
    </source>
</evidence>
<dbReference type="EC" id="2.3.2.27" evidence="4"/>
<dbReference type="InterPro" id="IPR049548">
    <property type="entry name" value="Sina-like_RING"/>
</dbReference>
<protein>
    <recommendedName>
        <fullName evidence="4">RING-type E3 ubiquitin transferase</fullName>
        <ecNumber evidence="4">2.3.2.27</ecNumber>
    </recommendedName>
</protein>
<dbReference type="InterPro" id="IPR013010">
    <property type="entry name" value="Znf_SIAH"/>
</dbReference>
<comment type="catalytic activity">
    <reaction evidence="1">
        <text>S-ubiquitinyl-[E2 ubiquitin-conjugating enzyme]-L-cysteine + [acceptor protein]-L-lysine = [E2 ubiquitin-conjugating enzyme]-L-cysteine + N(6)-ubiquitinyl-[acceptor protein]-L-lysine.</text>
        <dbReference type="EC" id="2.3.2.27"/>
    </reaction>
</comment>
<evidence type="ECO:0000256" key="12">
    <source>
        <dbReference type="SAM" id="MobiDB-lite"/>
    </source>
</evidence>
<sequence>MAKLRFSEDECDDALPVKVVLARERRMAYRFRIGGAGQPGMSSDEERDSSCSSEGSDDDTDDSADESVEIVDDEHGQEIVEPVRDPGQGTSSGSEANRDASVSVTLTDPEVLDCSICLEPLSVPVFQCENGHIACSSCCTKLSNRCPSCSWPIGYNRCRAIEKVLESVKVSCQNTAYGCKETVSYSKKHDHEVTCNYVPCSCPHSNCNFLGSSKQLARHFRSKHLNSVIHFQYNSIFPVHLEFNAVDKFCILEEAKEGSLFIVSSSIQQLGHAVTVCRIGPRSSKGGHAFNLAAWKGDRSIMLQSFTENIREVVDLPSLSTGFLLVPNAFLGSSGQLKLELCIRGNNARPAKKIKLK</sequence>
<feature type="compositionally biased region" description="Polar residues" evidence="12">
    <location>
        <begin position="88"/>
        <end position="102"/>
    </location>
</feature>
<name>A0AA38Z5Q4_VITRO</name>
<dbReference type="Pfam" id="PF21361">
    <property type="entry name" value="Sina_ZnF"/>
    <property type="match status" value="1"/>
</dbReference>
<feature type="domain" description="SIAH-type" evidence="14">
    <location>
        <begin position="167"/>
        <end position="225"/>
    </location>
</feature>
<feature type="region of interest" description="Disordered" evidence="12">
    <location>
        <begin position="33"/>
        <end position="102"/>
    </location>
</feature>
<dbReference type="InterPro" id="IPR001841">
    <property type="entry name" value="Znf_RING"/>
</dbReference>
<dbReference type="CDD" id="cd16571">
    <property type="entry name" value="RING-HC_SIAHs"/>
    <property type="match status" value="1"/>
</dbReference>
<dbReference type="GO" id="GO:0008270">
    <property type="term" value="F:zinc ion binding"/>
    <property type="evidence" value="ECO:0007669"/>
    <property type="project" value="UniProtKB-KW"/>
</dbReference>
<keyword evidence="7 11" id="KW-0863">Zinc-finger</keyword>
<evidence type="ECO:0000256" key="6">
    <source>
        <dbReference type="ARBA" id="ARBA00022723"/>
    </source>
</evidence>
<evidence type="ECO:0000256" key="1">
    <source>
        <dbReference type="ARBA" id="ARBA00000900"/>
    </source>
</evidence>
<proteinExistence type="inferred from homology"/>
<dbReference type="PROSITE" id="PS51081">
    <property type="entry name" value="ZF_SIAH"/>
    <property type="match status" value="1"/>
</dbReference>
<keyword evidence="5" id="KW-0808">Transferase</keyword>
<dbReference type="PANTHER" id="PTHR46632">
    <property type="entry name" value="E3 UBIQUITIN-PROTEIN LIGASE SINA-LIKE 4"/>
    <property type="match status" value="1"/>
</dbReference>
<comment type="function">
    <text evidence="10">E3 ubiquitin-protein ligase that mediates ubiquitination and subsequent proteasomal degradation of target proteins. E3 ubiquitin ligases accept ubiquitin from an E2 ubiquitin-conjugating enzyme in the form of a thioester and then directly transfers the ubiquitin to targeted substrates. It probably triggers the ubiquitin-mediated degradation of different substrates.</text>
</comment>
<dbReference type="PANTHER" id="PTHR46632:SF16">
    <property type="entry name" value="E3 UBIQUITIN-PROTEIN LIGASE SINA-LIKE 10"/>
    <property type="match status" value="1"/>
</dbReference>
<gene>
    <name evidence="15" type="ORF">PVL29_018642</name>
</gene>
<dbReference type="InterPro" id="IPR044286">
    <property type="entry name" value="SINL_plant"/>
</dbReference>
<dbReference type="Pfam" id="PF21362">
    <property type="entry name" value="Sina_RING"/>
    <property type="match status" value="1"/>
</dbReference>
<evidence type="ECO:0000256" key="11">
    <source>
        <dbReference type="PROSITE-ProRule" id="PRU00455"/>
    </source>
</evidence>
<evidence type="ECO:0000259" key="13">
    <source>
        <dbReference type="PROSITE" id="PS50089"/>
    </source>
</evidence>
<reference evidence="15 16" key="1">
    <citation type="journal article" date="2023" name="BMC Biotechnol.">
        <title>Vitis rotundifolia cv Carlos genome sequencing.</title>
        <authorList>
            <person name="Huff M."/>
            <person name="Hulse-Kemp A."/>
            <person name="Scheffler B."/>
            <person name="Youngblood R."/>
            <person name="Simpson S."/>
            <person name="Babiker E."/>
            <person name="Staton M."/>
        </authorList>
    </citation>
    <scope>NUCLEOTIDE SEQUENCE [LARGE SCALE GENOMIC DNA]</scope>
    <source>
        <tissue evidence="15">Leaf</tissue>
    </source>
</reference>
<evidence type="ECO:0000256" key="10">
    <source>
        <dbReference type="ARBA" id="ARBA00024004"/>
    </source>
</evidence>
<dbReference type="Proteomes" id="UP001168098">
    <property type="component" value="Unassembled WGS sequence"/>
</dbReference>
<evidence type="ECO:0000256" key="8">
    <source>
        <dbReference type="ARBA" id="ARBA00022786"/>
    </source>
</evidence>
<dbReference type="EMBL" id="JARBHA010000014">
    <property type="protein sequence ID" value="KAJ9682760.1"/>
    <property type="molecule type" value="Genomic_DNA"/>
</dbReference>
<accession>A0AA38Z5Q4</accession>
<evidence type="ECO:0000313" key="16">
    <source>
        <dbReference type="Proteomes" id="UP001168098"/>
    </source>
</evidence>
<comment type="similarity">
    <text evidence="3">Belongs to the SINA (Seven in absentia) family.</text>
</comment>
<dbReference type="PROSITE" id="PS50089">
    <property type="entry name" value="ZF_RING_2"/>
    <property type="match status" value="1"/>
</dbReference>
<feature type="compositionally biased region" description="Basic and acidic residues" evidence="12">
    <location>
        <begin position="73"/>
        <end position="84"/>
    </location>
</feature>
<dbReference type="SUPFAM" id="SSF49599">
    <property type="entry name" value="TRAF domain-like"/>
    <property type="match status" value="1"/>
</dbReference>